<comment type="caution">
    <text evidence="1">The sequence shown here is derived from an EMBL/GenBank/DDBJ whole genome shotgun (WGS) entry which is preliminary data.</text>
</comment>
<evidence type="ECO:0000313" key="2">
    <source>
        <dbReference type="Proteomes" id="UP001156706"/>
    </source>
</evidence>
<proteinExistence type="predicted"/>
<accession>A0ABQ5YBI7</accession>
<protein>
    <recommendedName>
        <fullName evidence="3">Transcription factor zinc-finger domain-containing protein</fullName>
    </recommendedName>
</protein>
<evidence type="ECO:0000313" key="1">
    <source>
        <dbReference type="EMBL" id="GLR11833.1"/>
    </source>
</evidence>
<dbReference type="Proteomes" id="UP001156706">
    <property type="component" value="Unassembled WGS sequence"/>
</dbReference>
<reference evidence="2" key="1">
    <citation type="journal article" date="2019" name="Int. J. Syst. Evol. Microbiol.">
        <title>The Global Catalogue of Microorganisms (GCM) 10K type strain sequencing project: providing services to taxonomists for standard genome sequencing and annotation.</title>
        <authorList>
            <consortium name="The Broad Institute Genomics Platform"/>
            <consortium name="The Broad Institute Genome Sequencing Center for Infectious Disease"/>
            <person name="Wu L."/>
            <person name="Ma J."/>
        </authorList>
    </citation>
    <scope>NUCLEOTIDE SEQUENCE [LARGE SCALE GENOMIC DNA]</scope>
    <source>
        <strain evidence="2">NBRC 110044</strain>
    </source>
</reference>
<keyword evidence="2" id="KW-1185">Reference proteome</keyword>
<evidence type="ECO:0008006" key="3">
    <source>
        <dbReference type="Google" id="ProtNLM"/>
    </source>
</evidence>
<name>A0ABQ5YBI7_9NEIS</name>
<sequence length="225" mass="24284">MAVNCPGCRAPMTAAHYARRQGGTVELDFCFSCQLIWLDQHESAQLAPQAVVQLFELLHVHKEEGRYGLPDKFNCLRCGVAMQLTHDAVRNNRFVYHRCTAGHGRLIGFWHFLREKQFVRDLSAPERQALAVTVAQVKCTGCGAPVDIRKDDACGYCRAPVAVLDKEAVAKALEGYRAVPIPQAAAAPAARPAPAPVQASNGSGNLIDAIDLVGTGLAVVLALLD</sequence>
<gene>
    <name evidence="1" type="ORF">GCM10007907_06230</name>
</gene>
<organism evidence="1 2">
    <name type="scientific">Chitinimonas prasina</name>
    <dbReference type="NCBI Taxonomy" id="1434937"/>
    <lineage>
        <taxon>Bacteria</taxon>
        <taxon>Pseudomonadati</taxon>
        <taxon>Pseudomonadota</taxon>
        <taxon>Betaproteobacteria</taxon>
        <taxon>Neisseriales</taxon>
        <taxon>Chitinibacteraceae</taxon>
        <taxon>Chitinimonas</taxon>
    </lineage>
</organism>
<dbReference type="RefSeq" id="WP_284194974.1">
    <property type="nucleotide sequence ID" value="NZ_BSOG01000001.1"/>
</dbReference>
<dbReference type="EMBL" id="BSOG01000001">
    <property type="protein sequence ID" value="GLR11833.1"/>
    <property type="molecule type" value="Genomic_DNA"/>
</dbReference>